<feature type="transmembrane region" description="Helical" evidence="1">
    <location>
        <begin position="100"/>
        <end position="120"/>
    </location>
</feature>
<feature type="transmembrane region" description="Helical" evidence="1">
    <location>
        <begin position="214"/>
        <end position="233"/>
    </location>
</feature>
<comment type="caution">
    <text evidence="2">The sequence shown here is derived from an EMBL/GenBank/DDBJ whole genome shotgun (WGS) entry which is preliminary data.</text>
</comment>
<feature type="transmembrane region" description="Helical" evidence="1">
    <location>
        <begin position="169"/>
        <end position="194"/>
    </location>
</feature>
<organism evidence="2 3">
    <name type="scientific">Hohenbuehelia grisea</name>
    <dbReference type="NCBI Taxonomy" id="104357"/>
    <lineage>
        <taxon>Eukaryota</taxon>
        <taxon>Fungi</taxon>
        <taxon>Dikarya</taxon>
        <taxon>Basidiomycota</taxon>
        <taxon>Agaricomycotina</taxon>
        <taxon>Agaricomycetes</taxon>
        <taxon>Agaricomycetidae</taxon>
        <taxon>Agaricales</taxon>
        <taxon>Pleurotineae</taxon>
        <taxon>Pleurotaceae</taxon>
        <taxon>Hohenbuehelia</taxon>
    </lineage>
</organism>
<accession>A0ABR3JFM5</accession>
<evidence type="ECO:0000313" key="3">
    <source>
        <dbReference type="Proteomes" id="UP001556367"/>
    </source>
</evidence>
<dbReference type="Proteomes" id="UP001556367">
    <property type="component" value="Unassembled WGS sequence"/>
</dbReference>
<feature type="transmembrane region" description="Helical" evidence="1">
    <location>
        <begin position="51"/>
        <end position="71"/>
    </location>
</feature>
<dbReference type="EMBL" id="JASNQZ010000007">
    <property type="protein sequence ID" value="KAL0954462.1"/>
    <property type="molecule type" value="Genomic_DNA"/>
</dbReference>
<name>A0ABR3JFM5_9AGAR</name>
<feature type="transmembrane region" description="Helical" evidence="1">
    <location>
        <begin position="20"/>
        <end position="39"/>
    </location>
</feature>
<evidence type="ECO:0000256" key="1">
    <source>
        <dbReference type="SAM" id="Phobius"/>
    </source>
</evidence>
<keyword evidence="1" id="KW-0472">Membrane</keyword>
<reference evidence="3" key="1">
    <citation type="submission" date="2024-06" db="EMBL/GenBank/DDBJ databases">
        <title>Multi-omics analyses provide insights into the biosynthesis of the anticancer antibiotic pleurotin in Hohenbuehelia grisea.</title>
        <authorList>
            <person name="Weaver J.A."/>
            <person name="Alberti F."/>
        </authorList>
    </citation>
    <scope>NUCLEOTIDE SEQUENCE [LARGE SCALE GENOMIC DNA]</scope>
    <source>
        <strain evidence="3">T-177</strain>
    </source>
</reference>
<evidence type="ECO:0008006" key="4">
    <source>
        <dbReference type="Google" id="ProtNLM"/>
    </source>
</evidence>
<keyword evidence="3" id="KW-1185">Reference proteome</keyword>
<keyword evidence="1" id="KW-0812">Transmembrane</keyword>
<feature type="transmembrane region" description="Helical" evidence="1">
    <location>
        <begin position="127"/>
        <end position="149"/>
    </location>
</feature>
<proteinExistence type="predicted"/>
<protein>
    <recommendedName>
        <fullName evidence="4">G-protein coupled receptors family 1 profile domain-containing protein</fullName>
    </recommendedName>
</protein>
<feature type="transmembrane region" description="Helical" evidence="1">
    <location>
        <begin position="239"/>
        <end position="258"/>
    </location>
</feature>
<keyword evidence="1" id="KW-1133">Transmembrane helix</keyword>
<gene>
    <name evidence="2" type="ORF">HGRIS_003435</name>
</gene>
<evidence type="ECO:0000313" key="2">
    <source>
        <dbReference type="EMBL" id="KAL0954462.1"/>
    </source>
</evidence>
<sequence>MSAGAGAGGSSVGQAGYTLVAAYNAVNTVGLVLLALTFLPAWLTPSVQRSTAWITLMAGAIFYSLGALLIVGNQIGPSPSFGMCLTQATVMYSSPAMDGAAFLALVIELFGAFGSTHLLWLTRRRMLLVYCPYAIVGSVSLFIIILGLTNPAGVRRNDSSFFCHLESPAPLLVSCSILGLCAFMTIPLSAVIAVRLYRNRRSLITNGVQIGMAIRVLVFCALPGPIITLTVLAPNLPPYDGLAFGISTMPIVAALVFGSQKDIVLAWIPWRKTYHAQEEPANTRSSSVSFHDELAKQRLSYILDIA</sequence>